<dbReference type="PANTHER" id="PTHR43791:SF54">
    <property type="entry name" value="MAJOR FACILITATOR SUPERFAMILY (MFS) PROFILE DOMAIN-CONTAINING PROTEIN-RELATED"/>
    <property type="match status" value="1"/>
</dbReference>
<feature type="transmembrane region" description="Helical" evidence="6">
    <location>
        <begin position="95"/>
        <end position="114"/>
    </location>
</feature>
<dbReference type="GO" id="GO:0016020">
    <property type="term" value="C:membrane"/>
    <property type="evidence" value="ECO:0007669"/>
    <property type="project" value="UniProtKB-SubCell"/>
</dbReference>
<dbReference type="SUPFAM" id="SSF103473">
    <property type="entry name" value="MFS general substrate transporter"/>
    <property type="match status" value="1"/>
</dbReference>
<protein>
    <recommendedName>
        <fullName evidence="9">Major facilitator superfamily (MFS) profile domain-containing protein</fullName>
    </recommendedName>
</protein>
<dbReference type="FunFam" id="1.20.1250.20:FF:000013">
    <property type="entry name" value="MFS general substrate transporter"/>
    <property type="match status" value="1"/>
</dbReference>
<dbReference type="InterPro" id="IPR036259">
    <property type="entry name" value="MFS_trans_sf"/>
</dbReference>
<feature type="transmembrane region" description="Helical" evidence="6">
    <location>
        <begin position="411"/>
        <end position="436"/>
    </location>
</feature>
<evidence type="ECO:0000256" key="6">
    <source>
        <dbReference type="SAM" id="Phobius"/>
    </source>
</evidence>
<feature type="transmembrane region" description="Helical" evidence="6">
    <location>
        <begin position="289"/>
        <end position="309"/>
    </location>
</feature>
<keyword evidence="5 6" id="KW-0472">Membrane</keyword>
<evidence type="ECO:0000313" key="8">
    <source>
        <dbReference type="Proteomes" id="UP001320420"/>
    </source>
</evidence>
<comment type="subcellular location">
    <subcellularLocation>
        <location evidence="1">Membrane</location>
        <topology evidence="1">Multi-pass membrane protein</topology>
    </subcellularLocation>
</comment>
<evidence type="ECO:0000256" key="4">
    <source>
        <dbReference type="ARBA" id="ARBA00022989"/>
    </source>
</evidence>
<feature type="transmembrane region" description="Helical" evidence="6">
    <location>
        <begin position="46"/>
        <end position="62"/>
    </location>
</feature>
<gene>
    <name evidence="7" type="ORF">SLS62_010038</name>
</gene>
<accession>A0AAN9UEB0</accession>
<feature type="transmembrane region" description="Helical" evidence="6">
    <location>
        <begin position="153"/>
        <end position="171"/>
    </location>
</feature>
<feature type="transmembrane region" description="Helical" evidence="6">
    <location>
        <begin position="380"/>
        <end position="404"/>
    </location>
</feature>
<comment type="caution">
    <text evidence="7">The sequence shown here is derived from an EMBL/GenBank/DDBJ whole genome shotgun (WGS) entry which is preliminary data.</text>
</comment>
<dbReference type="Gene3D" id="1.20.1250.20">
    <property type="entry name" value="MFS general substrate transporter like domains"/>
    <property type="match status" value="2"/>
</dbReference>
<evidence type="ECO:0000256" key="5">
    <source>
        <dbReference type="ARBA" id="ARBA00023136"/>
    </source>
</evidence>
<keyword evidence="8" id="KW-1185">Reference proteome</keyword>
<evidence type="ECO:0000256" key="3">
    <source>
        <dbReference type="ARBA" id="ARBA00022692"/>
    </source>
</evidence>
<feature type="transmembrane region" description="Helical" evidence="6">
    <location>
        <begin position="216"/>
        <end position="238"/>
    </location>
</feature>
<dbReference type="GO" id="GO:0022857">
    <property type="term" value="F:transmembrane transporter activity"/>
    <property type="evidence" value="ECO:0007669"/>
    <property type="project" value="InterPro"/>
</dbReference>
<sequence>MSDDKQGTAMSEKSVEGSSHSVVAQPALIATGHDPKLDRAIRWKRDLVLIPFTGVLYTLLFLDRTNIANARSLGIGKPNGLEETLNMPENGFNTALWIFYVPFVLAEVPANLIFHKNFIRPGIFLGAQTFILGVLGMCQGLTGSYGGLLGTRFLMGIFEASLPAGATYMISMYYTKREAAVRFAWFFNFALAGPLFSGLLAYAISDLEGAGGLEGWRWVFIIEGLMTCAVAVFVFLLCPNFPQHAQSWFLKPHERTHLVSQLEASRGPESEGSAIDNVPIWKILTDWRIHMFTMSFFCCDITAASVASFSPTILTELGWKSTVAQLMTMPVWATGIVSTFTLTWLSAHVNFRAPFIFGACCLQLIGWVIMKVYVPQAGVRYMALFFMAAGTFPQMAIMTAWLSANLRGQKYLAVGMAWMVGFGNCANFVSTNVFIISEQPKYPTGFSVGLGFTAFGMVLVMCTLGVLVTKNKQRDRLRANMTDEERETYDEDGHGFGLFHTFLYGCSGGDLVDDTPTQATGDEEFTADQEERMYSAWETYRAQ</sequence>
<feature type="transmembrane region" description="Helical" evidence="6">
    <location>
        <begin position="123"/>
        <end position="147"/>
    </location>
</feature>
<dbReference type="AlphaFoldDB" id="A0AAN9UEB0"/>
<feature type="transmembrane region" description="Helical" evidence="6">
    <location>
        <begin position="448"/>
        <end position="468"/>
    </location>
</feature>
<evidence type="ECO:0000256" key="1">
    <source>
        <dbReference type="ARBA" id="ARBA00004141"/>
    </source>
</evidence>
<dbReference type="Pfam" id="PF07690">
    <property type="entry name" value="MFS_1"/>
    <property type="match status" value="1"/>
</dbReference>
<evidence type="ECO:0008006" key="9">
    <source>
        <dbReference type="Google" id="ProtNLM"/>
    </source>
</evidence>
<keyword evidence="2" id="KW-0813">Transport</keyword>
<feature type="transmembrane region" description="Helical" evidence="6">
    <location>
        <begin position="354"/>
        <end position="374"/>
    </location>
</feature>
<organism evidence="7 8">
    <name type="scientific">Diatrype stigma</name>
    <dbReference type="NCBI Taxonomy" id="117547"/>
    <lineage>
        <taxon>Eukaryota</taxon>
        <taxon>Fungi</taxon>
        <taxon>Dikarya</taxon>
        <taxon>Ascomycota</taxon>
        <taxon>Pezizomycotina</taxon>
        <taxon>Sordariomycetes</taxon>
        <taxon>Xylariomycetidae</taxon>
        <taxon>Xylariales</taxon>
        <taxon>Diatrypaceae</taxon>
        <taxon>Diatrype</taxon>
    </lineage>
</organism>
<reference evidence="7 8" key="1">
    <citation type="submission" date="2024-02" db="EMBL/GenBank/DDBJ databases">
        <title>De novo assembly and annotation of 12 fungi associated with fruit tree decline syndrome in Ontario, Canada.</title>
        <authorList>
            <person name="Sulman M."/>
            <person name="Ellouze W."/>
            <person name="Ilyukhin E."/>
        </authorList>
    </citation>
    <scope>NUCLEOTIDE SEQUENCE [LARGE SCALE GENOMIC DNA]</scope>
    <source>
        <strain evidence="7 8">M11/M66-122</strain>
    </source>
</reference>
<dbReference type="EMBL" id="JAKJXP020000115">
    <property type="protein sequence ID" value="KAK7744805.1"/>
    <property type="molecule type" value="Genomic_DNA"/>
</dbReference>
<keyword evidence="4 6" id="KW-1133">Transmembrane helix</keyword>
<evidence type="ECO:0000256" key="2">
    <source>
        <dbReference type="ARBA" id="ARBA00022448"/>
    </source>
</evidence>
<keyword evidence="3 6" id="KW-0812">Transmembrane</keyword>
<dbReference type="PANTHER" id="PTHR43791">
    <property type="entry name" value="PERMEASE-RELATED"/>
    <property type="match status" value="1"/>
</dbReference>
<feature type="transmembrane region" description="Helical" evidence="6">
    <location>
        <begin position="183"/>
        <end position="204"/>
    </location>
</feature>
<evidence type="ECO:0000313" key="7">
    <source>
        <dbReference type="EMBL" id="KAK7744805.1"/>
    </source>
</evidence>
<name>A0AAN9UEB0_9PEZI</name>
<proteinExistence type="predicted"/>
<dbReference type="Proteomes" id="UP001320420">
    <property type="component" value="Unassembled WGS sequence"/>
</dbReference>
<dbReference type="InterPro" id="IPR011701">
    <property type="entry name" value="MFS"/>
</dbReference>
<feature type="transmembrane region" description="Helical" evidence="6">
    <location>
        <begin position="329"/>
        <end position="347"/>
    </location>
</feature>